<protein>
    <submittedName>
        <fullName evidence="1">Uncharacterized protein</fullName>
    </submittedName>
</protein>
<reference evidence="1" key="2">
    <citation type="journal article" date="2015" name="Data Brief">
        <title>Shoot transcriptome of the giant reed, Arundo donax.</title>
        <authorList>
            <person name="Barrero R.A."/>
            <person name="Guerrero F.D."/>
            <person name="Moolhuijzen P."/>
            <person name="Goolsby J.A."/>
            <person name="Tidwell J."/>
            <person name="Bellgard S.E."/>
            <person name="Bellgard M.I."/>
        </authorList>
    </citation>
    <scope>NUCLEOTIDE SEQUENCE</scope>
    <source>
        <tissue evidence="1">Shoot tissue taken approximately 20 cm above the soil surface</tissue>
    </source>
</reference>
<dbReference type="AlphaFoldDB" id="A0A0A8ZYG7"/>
<name>A0A0A8ZYG7_ARUDO</name>
<sequence>MLYMPSSSSKPNSMDMSVSVSPLLSQVPHVSPCFSTLMCLFFFRDLAGS</sequence>
<proteinExistence type="predicted"/>
<dbReference type="EMBL" id="GBRH01254019">
    <property type="protein sequence ID" value="JAD43876.1"/>
    <property type="molecule type" value="Transcribed_RNA"/>
</dbReference>
<reference evidence="1" key="1">
    <citation type="submission" date="2014-09" db="EMBL/GenBank/DDBJ databases">
        <authorList>
            <person name="Magalhaes I.L.F."/>
            <person name="Oliveira U."/>
            <person name="Santos F.R."/>
            <person name="Vidigal T.H.D.A."/>
            <person name="Brescovit A.D."/>
            <person name="Santos A.J."/>
        </authorList>
    </citation>
    <scope>NUCLEOTIDE SEQUENCE</scope>
    <source>
        <tissue evidence="1">Shoot tissue taken approximately 20 cm above the soil surface</tissue>
    </source>
</reference>
<accession>A0A0A8ZYG7</accession>
<organism evidence="1">
    <name type="scientific">Arundo donax</name>
    <name type="common">Giant reed</name>
    <name type="synonym">Donax arundinaceus</name>
    <dbReference type="NCBI Taxonomy" id="35708"/>
    <lineage>
        <taxon>Eukaryota</taxon>
        <taxon>Viridiplantae</taxon>
        <taxon>Streptophyta</taxon>
        <taxon>Embryophyta</taxon>
        <taxon>Tracheophyta</taxon>
        <taxon>Spermatophyta</taxon>
        <taxon>Magnoliopsida</taxon>
        <taxon>Liliopsida</taxon>
        <taxon>Poales</taxon>
        <taxon>Poaceae</taxon>
        <taxon>PACMAD clade</taxon>
        <taxon>Arundinoideae</taxon>
        <taxon>Arundineae</taxon>
        <taxon>Arundo</taxon>
    </lineage>
</organism>
<evidence type="ECO:0000313" key="1">
    <source>
        <dbReference type="EMBL" id="JAD43876.1"/>
    </source>
</evidence>